<proteinExistence type="predicted"/>
<dbReference type="EMBL" id="MHPJ01000026">
    <property type="protein sequence ID" value="OGZ78147.1"/>
    <property type="molecule type" value="Genomic_DNA"/>
</dbReference>
<dbReference type="AlphaFoldDB" id="A0A1G2IUB3"/>
<evidence type="ECO:0008006" key="3">
    <source>
        <dbReference type="Google" id="ProtNLM"/>
    </source>
</evidence>
<evidence type="ECO:0000313" key="1">
    <source>
        <dbReference type="EMBL" id="OGZ78147.1"/>
    </source>
</evidence>
<accession>A0A1G2IUB3</accession>
<evidence type="ECO:0000313" key="2">
    <source>
        <dbReference type="Proteomes" id="UP000178650"/>
    </source>
</evidence>
<dbReference type="Proteomes" id="UP000178650">
    <property type="component" value="Unassembled WGS sequence"/>
</dbReference>
<reference evidence="1 2" key="1">
    <citation type="journal article" date="2016" name="Nat. Commun.">
        <title>Thousands of microbial genomes shed light on interconnected biogeochemical processes in an aquifer system.</title>
        <authorList>
            <person name="Anantharaman K."/>
            <person name="Brown C.T."/>
            <person name="Hug L.A."/>
            <person name="Sharon I."/>
            <person name="Castelle C.J."/>
            <person name="Probst A.J."/>
            <person name="Thomas B.C."/>
            <person name="Singh A."/>
            <person name="Wilkins M.J."/>
            <person name="Karaoz U."/>
            <person name="Brodie E.L."/>
            <person name="Williams K.H."/>
            <person name="Hubbard S.S."/>
            <person name="Banfield J.F."/>
        </authorList>
    </citation>
    <scope>NUCLEOTIDE SEQUENCE [LARGE SCALE GENOMIC DNA]</scope>
</reference>
<organism evidence="1 2">
    <name type="scientific">Candidatus Staskawiczbacteria bacterium RIFOXYB1_FULL_37_44</name>
    <dbReference type="NCBI Taxonomy" id="1802223"/>
    <lineage>
        <taxon>Bacteria</taxon>
        <taxon>Candidatus Staskawicziibacteriota</taxon>
    </lineage>
</organism>
<comment type="caution">
    <text evidence="1">The sequence shown here is derived from an EMBL/GenBank/DDBJ whole genome shotgun (WGS) entry which is preliminary data.</text>
</comment>
<gene>
    <name evidence="1" type="ORF">A2358_02245</name>
</gene>
<sequence>MVPKPRICRGNGDKAYGKTCCVCHKIINAGEEIVSYVNNPRYRHATCVPKITVVSQTDEEERRRILTDGKELADIIDQNTKQSQKRNAKRRRR</sequence>
<name>A0A1G2IUB3_9BACT</name>
<protein>
    <recommendedName>
        <fullName evidence="3">PARP-type domain-containing protein</fullName>
    </recommendedName>
</protein>
<dbReference type="STRING" id="1802223.A2358_02245"/>